<dbReference type="Proteomes" id="UP001153269">
    <property type="component" value="Unassembled WGS sequence"/>
</dbReference>
<gene>
    <name evidence="2" type="ORF">PLEPLA_LOCUS32228</name>
</gene>
<evidence type="ECO:0000313" key="3">
    <source>
        <dbReference type="Proteomes" id="UP001153269"/>
    </source>
</evidence>
<reference evidence="2" key="1">
    <citation type="submission" date="2020-03" db="EMBL/GenBank/DDBJ databases">
        <authorList>
            <person name="Weist P."/>
        </authorList>
    </citation>
    <scope>NUCLEOTIDE SEQUENCE</scope>
</reference>
<protein>
    <submittedName>
        <fullName evidence="2">Uncharacterized protein</fullName>
    </submittedName>
</protein>
<name>A0A9N7V7S3_PLEPL</name>
<keyword evidence="3" id="KW-1185">Reference proteome</keyword>
<comment type="caution">
    <text evidence="2">The sequence shown here is derived from an EMBL/GenBank/DDBJ whole genome shotgun (WGS) entry which is preliminary data.</text>
</comment>
<feature type="compositionally biased region" description="Basic and acidic residues" evidence="1">
    <location>
        <begin position="1"/>
        <end position="16"/>
    </location>
</feature>
<proteinExistence type="predicted"/>
<sequence>MERSHEKGAYLDEIKSKMRGSGLGLGKGDDHGQKRQGGGVGVPAVAEDREAGSRCLGCPPLVCHPTRTPTLLCLSGVHGEAPLTYPSLTRRLRGTQIPP</sequence>
<evidence type="ECO:0000256" key="1">
    <source>
        <dbReference type="SAM" id="MobiDB-lite"/>
    </source>
</evidence>
<feature type="region of interest" description="Disordered" evidence="1">
    <location>
        <begin position="1"/>
        <end position="41"/>
    </location>
</feature>
<organism evidence="2 3">
    <name type="scientific">Pleuronectes platessa</name>
    <name type="common">European plaice</name>
    <dbReference type="NCBI Taxonomy" id="8262"/>
    <lineage>
        <taxon>Eukaryota</taxon>
        <taxon>Metazoa</taxon>
        <taxon>Chordata</taxon>
        <taxon>Craniata</taxon>
        <taxon>Vertebrata</taxon>
        <taxon>Euteleostomi</taxon>
        <taxon>Actinopterygii</taxon>
        <taxon>Neopterygii</taxon>
        <taxon>Teleostei</taxon>
        <taxon>Neoteleostei</taxon>
        <taxon>Acanthomorphata</taxon>
        <taxon>Carangaria</taxon>
        <taxon>Pleuronectiformes</taxon>
        <taxon>Pleuronectoidei</taxon>
        <taxon>Pleuronectidae</taxon>
        <taxon>Pleuronectes</taxon>
    </lineage>
</organism>
<dbReference type="EMBL" id="CADEAL010003391">
    <property type="protein sequence ID" value="CAB1444512.1"/>
    <property type="molecule type" value="Genomic_DNA"/>
</dbReference>
<evidence type="ECO:0000313" key="2">
    <source>
        <dbReference type="EMBL" id="CAB1444512.1"/>
    </source>
</evidence>
<dbReference type="AlphaFoldDB" id="A0A9N7V7S3"/>
<accession>A0A9N7V7S3</accession>